<evidence type="ECO:0000256" key="5">
    <source>
        <dbReference type="PROSITE-ProRule" id="PRU00339"/>
    </source>
</evidence>
<dbReference type="Proteomes" id="UP000027746">
    <property type="component" value="Unassembled WGS sequence"/>
</dbReference>
<reference evidence="8 9" key="1">
    <citation type="submission" date="2014-01" db="EMBL/GenBank/DDBJ databases">
        <title>Sulfitobacter sp. H3 (MCCC 1A00686) Genome Sequencing.</title>
        <authorList>
            <person name="Lai Q."/>
            <person name="Hong Z."/>
        </authorList>
    </citation>
    <scope>NUCLEOTIDE SEQUENCE [LARGE SCALE GENOMIC DNA]</scope>
    <source>
        <strain evidence="8 9">H3</strain>
    </source>
</reference>
<comment type="caution">
    <text evidence="8">The sequence shown here is derived from an EMBL/GenBank/DDBJ whole genome shotgun (WGS) entry which is preliminary data.</text>
</comment>
<dbReference type="SUPFAM" id="SSF48452">
    <property type="entry name" value="TPR-like"/>
    <property type="match status" value="1"/>
</dbReference>
<sequence>MIWLVFSAMASITALLFLSGLFRTGEGLNRKDGALAILKDQLSEIDADQERNLISGTEAAAAKVEIKRRILAAGRLAIRRSSRASGRSTILASAIVVPLVAFALYSQIGSPHIESQPLASRASEILEAANLAELTQKLKTRLEADESGGPSDGWLLLGQTYMRMARYNDAVDAFEHVAVRDNAGIAALLQFAESLIAAENGVVTPQAERVIERALEMDADDPGAIFFRAQALEQNGVPDEARALLIDRLKRADRAYPWMEVFVSFANRLGEQVEKYPVNLADFLPEPQDVRGPSAADIEAAQDMSVEERRAFVRSMVDRKAARLLDDPDNLEGWLRLAEAYSVLGNIDAAQNAANKARNLAESLPETDPTRAAITARLDQIKK</sequence>
<dbReference type="PANTHER" id="PTHR47870">
    <property type="entry name" value="CYTOCHROME C-TYPE BIOGENESIS PROTEIN CCMH"/>
    <property type="match status" value="1"/>
</dbReference>
<dbReference type="OrthoDB" id="9815847at2"/>
<feature type="repeat" description="TPR" evidence="5">
    <location>
        <begin position="151"/>
        <end position="184"/>
    </location>
</feature>
<evidence type="ECO:0000256" key="1">
    <source>
        <dbReference type="ARBA" id="ARBA00004196"/>
    </source>
</evidence>
<keyword evidence="9" id="KW-1185">Reference proteome</keyword>
<dbReference type="GO" id="GO:0017004">
    <property type="term" value="P:cytochrome complex assembly"/>
    <property type="evidence" value="ECO:0007669"/>
    <property type="project" value="UniProtKB-KW"/>
</dbReference>
<dbReference type="Gene3D" id="1.25.40.10">
    <property type="entry name" value="Tetratricopeptide repeat domain"/>
    <property type="match status" value="2"/>
</dbReference>
<keyword evidence="3" id="KW-0201">Cytochrome c-type biogenesis</keyword>
<keyword evidence="6" id="KW-0812">Transmembrane</keyword>
<feature type="transmembrane region" description="Helical" evidence="6">
    <location>
        <begin position="6"/>
        <end position="22"/>
    </location>
</feature>
<evidence type="ECO:0000313" key="8">
    <source>
        <dbReference type="EMBL" id="KEJ94486.1"/>
    </source>
</evidence>
<dbReference type="GeneID" id="68871997"/>
<comment type="subcellular location">
    <subcellularLocation>
        <location evidence="1">Cell envelope</location>
    </subcellularLocation>
</comment>
<dbReference type="RefSeq" id="WP_037929625.1">
    <property type="nucleotide sequence ID" value="NZ_CP054602.1"/>
</dbReference>
<accession>A0A073IYG6</accession>
<dbReference type="InterPro" id="IPR019734">
    <property type="entry name" value="TPR_rpt"/>
</dbReference>
<evidence type="ECO:0000256" key="4">
    <source>
        <dbReference type="ARBA" id="ARBA00022803"/>
    </source>
</evidence>
<dbReference type="AlphaFoldDB" id="A0A073IYG6"/>
<protein>
    <submittedName>
        <fullName evidence="8">Cytochrome C biogenesis protein CycH</fullName>
    </submittedName>
</protein>
<keyword evidence="6" id="KW-1133">Transmembrane helix</keyword>
<feature type="transmembrane region" description="Helical" evidence="6">
    <location>
        <begin position="89"/>
        <end position="108"/>
    </location>
</feature>
<dbReference type="InterPro" id="IPR051263">
    <property type="entry name" value="C-type_cytochrome_biogenesis"/>
</dbReference>
<dbReference type="PANTHER" id="PTHR47870:SF1">
    <property type="entry name" value="CYTOCHROME C-TYPE BIOGENESIS PROTEIN CCMH"/>
    <property type="match status" value="1"/>
</dbReference>
<evidence type="ECO:0000313" key="9">
    <source>
        <dbReference type="Proteomes" id="UP000027746"/>
    </source>
</evidence>
<dbReference type="SMART" id="SM00028">
    <property type="entry name" value="TPR"/>
    <property type="match status" value="2"/>
</dbReference>
<dbReference type="GO" id="GO:0030313">
    <property type="term" value="C:cell envelope"/>
    <property type="evidence" value="ECO:0007669"/>
    <property type="project" value="UniProtKB-SubCell"/>
</dbReference>
<evidence type="ECO:0000256" key="2">
    <source>
        <dbReference type="ARBA" id="ARBA00022737"/>
    </source>
</evidence>
<dbReference type="Pfam" id="PF23914">
    <property type="entry name" value="TPR_CcmH_CycH"/>
    <property type="match status" value="1"/>
</dbReference>
<keyword evidence="2" id="KW-0677">Repeat</keyword>
<organism evidence="8 9">
    <name type="scientific">Pseudosulfitobacter pseudonitzschiae</name>
    <dbReference type="NCBI Taxonomy" id="1402135"/>
    <lineage>
        <taxon>Bacteria</taxon>
        <taxon>Pseudomonadati</taxon>
        <taxon>Pseudomonadota</taxon>
        <taxon>Alphaproteobacteria</taxon>
        <taxon>Rhodobacterales</taxon>
        <taxon>Roseobacteraceae</taxon>
        <taxon>Pseudosulfitobacter</taxon>
    </lineage>
</organism>
<dbReference type="InterPro" id="IPR017560">
    <property type="entry name" value="Cyt_c_biogenesis_CcmI"/>
</dbReference>
<feature type="domain" description="Cytochrome c-type biogenesis protein H TPR" evidence="7">
    <location>
        <begin position="118"/>
        <end position="235"/>
    </location>
</feature>
<gene>
    <name evidence="8" type="ORF">SUH3_06495</name>
</gene>
<evidence type="ECO:0000256" key="3">
    <source>
        <dbReference type="ARBA" id="ARBA00022748"/>
    </source>
</evidence>
<keyword evidence="6" id="KW-0472">Membrane</keyword>
<dbReference type="NCBIfam" id="TIGR03142">
    <property type="entry name" value="cytochro_ccmI"/>
    <property type="match status" value="1"/>
</dbReference>
<proteinExistence type="predicted"/>
<dbReference type="InterPro" id="IPR056413">
    <property type="entry name" value="TPR_CcmH_CycH"/>
</dbReference>
<name>A0A073IYG6_9RHOB</name>
<dbReference type="PROSITE" id="PS50005">
    <property type="entry name" value="TPR"/>
    <property type="match status" value="1"/>
</dbReference>
<dbReference type="InterPro" id="IPR011990">
    <property type="entry name" value="TPR-like_helical_dom_sf"/>
</dbReference>
<evidence type="ECO:0000259" key="7">
    <source>
        <dbReference type="Pfam" id="PF23914"/>
    </source>
</evidence>
<keyword evidence="4 5" id="KW-0802">TPR repeat</keyword>
<dbReference type="EMBL" id="JAMD01000013">
    <property type="protein sequence ID" value="KEJ94486.1"/>
    <property type="molecule type" value="Genomic_DNA"/>
</dbReference>
<evidence type="ECO:0000256" key="6">
    <source>
        <dbReference type="SAM" id="Phobius"/>
    </source>
</evidence>